<dbReference type="Proteomes" id="UP001169027">
    <property type="component" value="Unassembled WGS sequence"/>
</dbReference>
<evidence type="ECO:0000313" key="2">
    <source>
        <dbReference type="EMBL" id="MDO1537109.1"/>
    </source>
</evidence>
<sequence length="51" mass="5327">MTPAALPQHRQPDPLEGHLRPSGGSADVVGRLLVISVATELGQSVIVDNRA</sequence>
<dbReference type="InterPro" id="IPR042100">
    <property type="entry name" value="Bug_dom1"/>
</dbReference>
<evidence type="ECO:0000313" key="3">
    <source>
        <dbReference type="Proteomes" id="UP001169027"/>
    </source>
</evidence>
<gene>
    <name evidence="2" type="ORF">Q2T77_33070</name>
</gene>
<accession>A0ABT8SFJ2</accession>
<dbReference type="EMBL" id="JAUKVY010000035">
    <property type="protein sequence ID" value="MDO1537109.1"/>
    <property type="molecule type" value="Genomic_DNA"/>
</dbReference>
<dbReference type="Gene3D" id="3.40.190.150">
    <property type="entry name" value="Bordetella uptake gene, domain 1"/>
    <property type="match status" value="1"/>
</dbReference>
<name>A0ABT8SFJ2_9BURK</name>
<organism evidence="2 3">
    <name type="scientific">Variovorax ginsengisoli</name>
    <dbReference type="NCBI Taxonomy" id="363844"/>
    <lineage>
        <taxon>Bacteria</taxon>
        <taxon>Pseudomonadati</taxon>
        <taxon>Pseudomonadota</taxon>
        <taxon>Betaproteobacteria</taxon>
        <taxon>Burkholderiales</taxon>
        <taxon>Comamonadaceae</taxon>
        <taxon>Variovorax</taxon>
    </lineage>
</organism>
<dbReference type="RefSeq" id="WP_301815383.1">
    <property type="nucleotide sequence ID" value="NZ_JAUJZH010000035.1"/>
</dbReference>
<feature type="compositionally biased region" description="Basic and acidic residues" evidence="1">
    <location>
        <begin position="10"/>
        <end position="19"/>
    </location>
</feature>
<feature type="region of interest" description="Disordered" evidence="1">
    <location>
        <begin position="1"/>
        <end position="23"/>
    </location>
</feature>
<protein>
    <submittedName>
        <fullName evidence="2">Uncharacterized protein</fullName>
    </submittedName>
</protein>
<comment type="caution">
    <text evidence="2">The sequence shown here is derived from an EMBL/GenBank/DDBJ whole genome shotgun (WGS) entry which is preliminary data.</text>
</comment>
<proteinExistence type="predicted"/>
<keyword evidence="3" id="KW-1185">Reference proteome</keyword>
<evidence type="ECO:0000256" key="1">
    <source>
        <dbReference type="SAM" id="MobiDB-lite"/>
    </source>
</evidence>
<reference evidence="2" key="1">
    <citation type="submission" date="2023-06" db="EMBL/GenBank/DDBJ databases">
        <authorList>
            <person name="Jiang Y."/>
            <person name="Liu Q."/>
        </authorList>
    </citation>
    <scope>NUCLEOTIDE SEQUENCE</scope>
    <source>
        <strain evidence="2">CGMCC 1.12090</strain>
    </source>
</reference>